<proteinExistence type="predicted"/>
<dbReference type="Gene3D" id="3.40.630.30">
    <property type="match status" value="1"/>
</dbReference>
<accession>A0A9X3WGN4</accession>
<evidence type="ECO:0000313" key="4">
    <source>
        <dbReference type="Proteomes" id="UP001145069"/>
    </source>
</evidence>
<evidence type="ECO:0000313" key="3">
    <source>
        <dbReference type="EMBL" id="MDC3416686.1"/>
    </source>
</evidence>
<dbReference type="Proteomes" id="UP001145069">
    <property type="component" value="Unassembled WGS sequence"/>
</dbReference>
<dbReference type="RefSeq" id="WP_272445698.1">
    <property type="nucleotide sequence ID" value="NZ_JAMQKC010000004.1"/>
</dbReference>
<keyword evidence="2" id="KW-0012">Acyltransferase</keyword>
<dbReference type="EMBL" id="JAMQKC010000004">
    <property type="protein sequence ID" value="MDC3416686.1"/>
    <property type="molecule type" value="Genomic_DNA"/>
</dbReference>
<evidence type="ECO:0000256" key="1">
    <source>
        <dbReference type="ARBA" id="ARBA00022679"/>
    </source>
</evidence>
<reference evidence="3" key="1">
    <citation type="submission" date="2022-06" db="EMBL/GenBank/DDBJ databases">
        <title>Aquibacillus sp. a new bacterium isolated from soil saline samples.</title>
        <authorList>
            <person name="Galisteo C."/>
            <person name="De La Haba R."/>
            <person name="Sanchez-Porro C."/>
            <person name="Ventosa A."/>
        </authorList>
    </citation>
    <scope>NUCLEOTIDE SEQUENCE</scope>
    <source>
        <strain evidence="3">3ASR75-54</strain>
    </source>
</reference>
<comment type="caution">
    <text evidence="3">The sequence shown here is derived from an EMBL/GenBank/DDBJ whole genome shotgun (WGS) entry which is preliminary data.</text>
</comment>
<dbReference type="GO" id="GO:0016746">
    <property type="term" value="F:acyltransferase activity"/>
    <property type="evidence" value="ECO:0007669"/>
    <property type="project" value="UniProtKB-KW"/>
</dbReference>
<gene>
    <name evidence="3" type="ORF">NC799_07115</name>
</gene>
<keyword evidence="4" id="KW-1185">Reference proteome</keyword>
<evidence type="ECO:0000256" key="2">
    <source>
        <dbReference type="ARBA" id="ARBA00023315"/>
    </source>
</evidence>
<protein>
    <submittedName>
        <fullName evidence="3">Acetyltransferase</fullName>
    </submittedName>
</protein>
<keyword evidence="1" id="KW-0808">Transferase</keyword>
<sequence>MANDDVIAILGYFTITMKSITFNDAVSKSLRKKVTSNKNADQAIGYLIGQLGKSDDYTEYISGQELVKNCIELIYELFDKLGGRFVLIECENHPSFIGFYERFDFKVIQEDVYVQLYRAL</sequence>
<dbReference type="PANTHER" id="PTHR36449:SF1">
    <property type="entry name" value="ACETYLTRANSFERASE"/>
    <property type="match status" value="1"/>
</dbReference>
<dbReference type="PANTHER" id="PTHR36449">
    <property type="entry name" value="ACETYLTRANSFERASE-RELATED"/>
    <property type="match status" value="1"/>
</dbReference>
<name>A0A9X3WGN4_9BACI</name>
<organism evidence="3 4">
    <name type="scientific">Aquibacillus salsiterrae</name>
    <dbReference type="NCBI Taxonomy" id="2950439"/>
    <lineage>
        <taxon>Bacteria</taxon>
        <taxon>Bacillati</taxon>
        <taxon>Bacillota</taxon>
        <taxon>Bacilli</taxon>
        <taxon>Bacillales</taxon>
        <taxon>Bacillaceae</taxon>
        <taxon>Aquibacillus</taxon>
    </lineage>
</organism>
<dbReference type="AlphaFoldDB" id="A0A9X3WGN4"/>